<proteinExistence type="predicted"/>
<dbReference type="EMBL" id="CP045272">
    <property type="protein sequence ID" value="QJX77415.1"/>
    <property type="molecule type" value="Genomic_DNA"/>
</dbReference>
<feature type="domain" description="IDEAL" evidence="1">
    <location>
        <begin position="65"/>
        <end position="100"/>
    </location>
</feature>
<accession>A0A6M6E187</accession>
<evidence type="ECO:0000313" key="3">
    <source>
        <dbReference type="Proteomes" id="UP000501076"/>
    </source>
</evidence>
<reference evidence="2 3" key="1">
    <citation type="submission" date="2019-10" db="EMBL/GenBank/DDBJ databases">
        <title>Complete genome sequences for adaption low water activity.</title>
        <authorList>
            <person name="Zhao L."/>
            <person name="Zhong J."/>
        </authorList>
    </citation>
    <scope>NUCLEOTIDE SEQUENCE [LARGE SCALE GENOMIC DNA]</scope>
    <source>
        <strain evidence="2 3">FDU301</strain>
    </source>
</reference>
<dbReference type="Proteomes" id="UP000501076">
    <property type="component" value="Chromosome"/>
</dbReference>
<dbReference type="InterPro" id="IPR027393">
    <property type="entry name" value="Virus_scaffolding_prot_C"/>
</dbReference>
<dbReference type="SMART" id="SM00914">
    <property type="entry name" value="IDEAL"/>
    <property type="match status" value="1"/>
</dbReference>
<dbReference type="Gene3D" id="4.10.810.10">
    <property type="entry name" value="Virus Scaffolding Protein, Chain A"/>
    <property type="match status" value="1"/>
</dbReference>
<dbReference type="AlphaFoldDB" id="A0A6M6E187"/>
<name>A0A6M6E187_PRIMG</name>
<evidence type="ECO:0000313" key="2">
    <source>
        <dbReference type="EMBL" id="QJX77415.1"/>
    </source>
</evidence>
<sequence>MLSNSSSVLKTGDWIKGKSRKGELIIGYIESLNISQGVFKVNVITSDNQETVGKTIPILSNQVKSLPVSIVINKEQILFLIDLALSTGDEDWFIELSSKLNSIKQLVNGVN</sequence>
<dbReference type="InterPro" id="IPR014957">
    <property type="entry name" value="IDEAL_dom"/>
</dbReference>
<evidence type="ECO:0000259" key="1">
    <source>
        <dbReference type="SMART" id="SM00914"/>
    </source>
</evidence>
<dbReference type="Pfam" id="PF08858">
    <property type="entry name" value="IDEAL"/>
    <property type="match status" value="1"/>
</dbReference>
<protein>
    <submittedName>
        <fullName evidence="2">IDEAL domain-containing protein</fullName>
    </submittedName>
</protein>
<gene>
    <name evidence="2" type="ORF">FDZ14_14920</name>
</gene>
<dbReference type="RefSeq" id="WP_171777203.1">
    <property type="nucleotide sequence ID" value="NZ_CP045272.1"/>
</dbReference>
<organism evidence="2 3">
    <name type="scientific">Priestia megaterium</name>
    <name type="common">Bacillus megaterium</name>
    <dbReference type="NCBI Taxonomy" id="1404"/>
    <lineage>
        <taxon>Bacteria</taxon>
        <taxon>Bacillati</taxon>
        <taxon>Bacillota</taxon>
        <taxon>Bacilli</taxon>
        <taxon>Bacillales</taxon>
        <taxon>Bacillaceae</taxon>
        <taxon>Priestia</taxon>
    </lineage>
</organism>